<dbReference type="Proteomes" id="UP000078540">
    <property type="component" value="Unassembled WGS sequence"/>
</dbReference>
<dbReference type="AlphaFoldDB" id="A0A151HYH2"/>
<proteinExistence type="predicted"/>
<protein>
    <submittedName>
        <fullName evidence="2">Uncharacterized protein</fullName>
    </submittedName>
</protein>
<dbReference type="EMBL" id="KQ976724">
    <property type="protein sequence ID" value="KYM76646.1"/>
    <property type="molecule type" value="Genomic_DNA"/>
</dbReference>
<name>A0A151HYH2_9HYME</name>
<organism evidence="2 3">
    <name type="scientific">Atta colombica</name>
    <dbReference type="NCBI Taxonomy" id="520822"/>
    <lineage>
        <taxon>Eukaryota</taxon>
        <taxon>Metazoa</taxon>
        <taxon>Ecdysozoa</taxon>
        <taxon>Arthropoda</taxon>
        <taxon>Hexapoda</taxon>
        <taxon>Insecta</taxon>
        <taxon>Pterygota</taxon>
        <taxon>Neoptera</taxon>
        <taxon>Endopterygota</taxon>
        <taxon>Hymenoptera</taxon>
        <taxon>Apocrita</taxon>
        <taxon>Aculeata</taxon>
        <taxon>Formicoidea</taxon>
        <taxon>Formicidae</taxon>
        <taxon>Myrmicinae</taxon>
        <taxon>Atta</taxon>
    </lineage>
</organism>
<evidence type="ECO:0000313" key="3">
    <source>
        <dbReference type="Proteomes" id="UP000078540"/>
    </source>
</evidence>
<sequence>MPHQVLHGTQCDPRVLTPGPGLNHATENPGFSFSFPRPPLHNISRLVSAFHLAHLIFVVVQLAFNICRYDRPGNHETSLCRQTYRINGDSSKRTFNDKSKRGLGYQIVMKCEKCDPTVINAISLIEKGITKFCAFMDLPNINKMKVDTIEMFCRSEELDNLTVVFDTIKSIYEELSSDELLSRCLGGYFHFLSQNGNESFNATLWVPKSCASEKRVIDICNFNDEFRNVMEIMKVLTLLVSN</sequence>
<accession>A0A151HYH2</accession>
<evidence type="ECO:0000256" key="1">
    <source>
        <dbReference type="SAM" id="MobiDB-lite"/>
    </source>
</evidence>
<reference evidence="2 3" key="1">
    <citation type="submission" date="2015-09" db="EMBL/GenBank/DDBJ databases">
        <title>Atta colombica WGS genome.</title>
        <authorList>
            <person name="Nygaard S."/>
            <person name="Hu H."/>
            <person name="Boomsma J."/>
            <person name="Zhang G."/>
        </authorList>
    </citation>
    <scope>NUCLEOTIDE SEQUENCE [LARGE SCALE GENOMIC DNA]</scope>
    <source>
        <strain evidence="2">Treedump-2</strain>
        <tissue evidence="2">Whole body</tissue>
    </source>
</reference>
<keyword evidence="3" id="KW-1185">Reference proteome</keyword>
<evidence type="ECO:0000313" key="2">
    <source>
        <dbReference type="EMBL" id="KYM76646.1"/>
    </source>
</evidence>
<gene>
    <name evidence="2" type="ORF">ALC53_12941</name>
</gene>
<feature type="region of interest" description="Disordered" evidence="1">
    <location>
        <begin position="1"/>
        <end position="20"/>
    </location>
</feature>